<feature type="signal peptide" evidence="1">
    <location>
        <begin position="1"/>
        <end position="19"/>
    </location>
</feature>
<sequence>MRKLILALALLALSTAAQAGETLRMAVTTSFHNSGLAEVLLPRIKADLDLDVQLLVVGTGQALRLGRAGDVDAILVHSRAAEEAFVTEGYGTHRREIMYNDFVLVGPSDDPARISGSADAVAALRAIASNATTFVSRGDDSGTHKKELRLWQGAGLAPEDFERWYRSVGAGMGAALNAAAGMDAYILADRASWLNFGNKAGLALLFAGDPELFNQYAYLPVNPDRHPHVQAAQAGRLEAWLVSPVAQALIDGYQIGGETLFVFNATP</sequence>
<dbReference type="PATRIC" id="fig|1675527.3.peg.4806"/>
<evidence type="ECO:0000313" key="4">
    <source>
        <dbReference type="Proteomes" id="UP000037178"/>
    </source>
</evidence>
<evidence type="ECO:0000313" key="3">
    <source>
        <dbReference type="EMBL" id="KMW59612.1"/>
    </source>
</evidence>
<protein>
    <submittedName>
        <fullName evidence="3">ABC-type tungstate transport system, periplasmic binding protein</fullName>
    </submittedName>
</protein>
<feature type="chain" id="PRO_5005318091" evidence="1">
    <location>
        <begin position="20"/>
        <end position="267"/>
    </location>
</feature>
<dbReference type="RefSeq" id="WP_049645055.1">
    <property type="nucleotide sequence ID" value="NZ_LFTY01000002.1"/>
</dbReference>
<keyword evidence="4" id="KW-1185">Reference proteome</keyword>
<dbReference type="STRING" id="1675527.AIOL_004594"/>
<dbReference type="Gene3D" id="3.40.190.10">
    <property type="entry name" value="Periplasmic binding protein-like II"/>
    <property type="match status" value="2"/>
</dbReference>
<comment type="caution">
    <text evidence="3">The sequence shown here is derived from an EMBL/GenBank/DDBJ whole genome shotgun (WGS) entry which is preliminary data.</text>
</comment>
<dbReference type="AlphaFoldDB" id="A0A0J9EA12"/>
<keyword evidence="1" id="KW-0732">Signal</keyword>
<accession>A0A0J9EA12</accession>
<dbReference type="PANTHER" id="PTHR37945">
    <property type="entry name" value="EXTRACELLULAR TUNGSTATE BINDING PROTEIN"/>
    <property type="match status" value="1"/>
</dbReference>
<gene>
    <name evidence="3" type="ORF">AIOL_004594</name>
</gene>
<organism evidence="3 4">
    <name type="scientific">Candidatus Rhodobacter oscarellae</name>
    <dbReference type="NCBI Taxonomy" id="1675527"/>
    <lineage>
        <taxon>Bacteria</taxon>
        <taxon>Pseudomonadati</taxon>
        <taxon>Pseudomonadota</taxon>
        <taxon>Alphaproteobacteria</taxon>
        <taxon>Rhodobacterales</taxon>
        <taxon>Rhodobacter group</taxon>
        <taxon>Rhodobacter</taxon>
    </lineage>
</organism>
<dbReference type="OrthoDB" id="186379at2"/>
<dbReference type="InterPro" id="IPR024370">
    <property type="entry name" value="PBP_domain"/>
</dbReference>
<dbReference type="EMBL" id="LFTY01000002">
    <property type="protein sequence ID" value="KMW59612.1"/>
    <property type="molecule type" value="Genomic_DNA"/>
</dbReference>
<reference evidence="3 4" key="1">
    <citation type="submission" date="2015-06" db="EMBL/GenBank/DDBJ databases">
        <title>Draft genome sequence of an Alphaproteobacteria species associated to the Mediterranean sponge Oscarella lobularis.</title>
        <authorList>
            <person name="Jourda C."/>
            <person name="Santini S."/>
            <person name="Claverie J.-M."/>
        </authorList>
    </citation>
    <scope>NUCLEOTIDE SEQUENCE [LARGE SCALE GENOMIC DNA]</scope>
    <source>
        <strain evidence="3">IGS</strain>
    </source>
</reference>
<proteinExistence type="predicted"/>
<dbReference type="Pfam" id="PF12849">
    <property type="entry name" value="PBP_like_2"/>
    <property type="match status" value="1"/>
</dbReference>
<dbReference type="SUPFAM" id="SSF53850">
    <property type="entry name" value="Periplasmic binding protein-like II"/>
    <property type="match status" value="1"/>
</dbReference>
<evidence type="ECO:0000256" key="1">
    <source>
        <dbReference type="SAM" id="SignalP"/>
    </source>
</evidence>
<dbReference type="PANTHER" id="PTHR37945:SF1">
    <property type="entry name" value="EXTRACELLULAR TUNGSTATE BINDING PROTEIN"/>
    <property type="match status" value="1"/>
</dbReference>
<dbReference type="Proteomes" id="UP000037178">
    <property type="component" value="Unassembled WGS sequence"/>
</dbReference>
<feature type="domain" description="PBP" evidence="2">
    <location>
        <begin position="17"/>
        <end position="243"/>
    </location>
</feature>
<evidence type="ECO:0000259" key="2">
    <source>
        <dbReference type="Pfam" id="PF12849"/>
    </source>
</evidence>
<dbReference type="InterPro" id="IPR052738">
    <property type="entry name" value="ABC-Tungstate_binding"/>
</dbReference>
<name>A0A0J9EA12_9RHOB</name>